<reference evidence="1" key="2">
    <citation type="submission" date="2025-08" db="UniProtKB">
        <authorList>
            <consortium name="Ensembl"/>
        </authorList>
    </citation>
    <scope>IDENTIFICATION</scope>
</reference>
<protein>
    <submittedName>
        <fullName evidence="1">Uncharacterized protein</fullName>
    </submittedName>
</protein>
<keyword evidence="2" id="KW-1185">Reference proteome</keyword>
<reference evidence="1 2" key="1">
    <citation type="submission" date="2020-06" db="EMBL/GenBank/DDBJ databases">
        <authorList>
            <consortium name="Wellcome Sanger Institute Data Sharing"/>
        </authorList>
    </citation>
    <scope>NUCLEOTIDE SEQUENCE [LARGE SCALE GENOMIC DNA]</scope>
</reference>
<dbReference type="GO" id="GO:0010507">
    <property type="term" value="P:negative regulation of autophagy"/>
    <property type="evidence" value="ECO:0007669"/>
    <property type="project" value="TreeGrafter"/>
</dbReference>
<proteinExistence type="predicted"/>
<dbReference type="GeneTree" id="ENSGT00940000175994"/>
<dbReference type="Pfam" id="PF15185">
    <property type="entry name" value="BMF"/>
    <property type="match status" value="1"/>
</dbReference>
<dbReference type="AlphaFoldDB" id="A0AAY4CIV0"/>
<sequence>MEDEDEDVFSGHPHLWHTHFREIKYKDRGTQTPGPALSLGNGMLPFGLAEEPRRLFHGNAAFRLHFPAHFERVGEAMPEDQQGQADRHHQWPSVEAQIGQKLQMIGDQFHQEHVQQHHRNQRWRRQPFLWRLAFALYTLIFERDAVGVQGRGLEQRAGGVRGRPVVSTVSYPGFTCRTTFLAKTTAAGPMSTTDRRCGFHHISAGSTNKGL</sequence>
<organism evidence="1 2">
    <name type="scientific">Denticeps clupeoides</name>
    <name type="common">denticle herring</name>
    <dbReference type="NCBI Taxonomy" id="299321"/>
    <lineage>
        <taxon>Eukaryota</taxon>
        <taxon>Metazoa</taxon>
        <taxon>Chordata</taxon>
        <taxon>Craniata</taxon>
        <taxon>Vertebrata</taxon>
        <taxon>Euteleostomi</taxon>
        <taxon>Actinopterygii</taxon>
        <taxon>Neopterygii</taxon>
        <taxon>Teleostei</taxon>
        <taxon>Clupei</taxon>
        <taxon>Clupeiformes</taxon>
        <taxon>Denticipitoidei</taxon>
        <taxon>Denticipitidae</taxon>
        <taxon>Denticeps</taxon>
    </lineage>
</organism>
<dbReference type="PANTHER" id="PTHR32014">
    <property type="entry name" value="BCL-2-MODIFYING FACTOR"/>
    <property type="match status" value="1"/>
</dbReference>
<reference evidence="1" key="3">
    <citation type="submission" date="2025-09" db="UniProtKB">
        <authorList>
            <consortium name="Ensembl"/>
        </authorList>
    </citation>
    <scope>IDENTIFICATION</scope>
</reference>
<dbReference type="PANTHER" id="PTHR32014:SF2">
    <property type="entry name" value="BCL-2-MODIFYING FACTOR"/>
    <property type="match status" value="1"/>
</dbReference>
<evidence type="ECO:0000313" key="1">
    <source>
        <dbReference type="Ensembl" id="ENSDCDP00010033130.1"/>
    </source>
</evidence>
<dbReference type="Ensembl" id="ENSDCDT00010041102.1">
    <property type="protein sequence ID" value="ENSDCDP00010033130.1"/>
    <property type="gene ID" value="ENSDCDG00010021178.1"/>
</dbReference>
<evidence type="ECO:0000313" key="2">
    <source>
        <dbReference type="Proteomes" id="UP000694580"/>
    </source>
</evidence>
<accession>A0AAY4CIV0</accession>
<dbReference type="GO" id="GO:0016459">
    <property type="term" value="C:myosin complex"/>
    <property type="evidence" value="ECO:0007669"/>
    <property type="project" value="TreeGrafter"/>
</dbReference>
<dbReference type="Proteomes" id="UP000694580">
    <property type="component" value="Chromosome 1"/>
</dbReference>
<name>A0AAY4CIV0_9TELE</name>
<dbReference type="GO" id="GO:0043065">
    <property type="term" value="P:positive regulation of apoptotic process"/>
    <property type="evidence" value="ECO:0007669"/>
    <property type="project" value="TreeGrafter"/>
</dbReference>
<gene>
    <name evidence="1" type="primary">bmf1</name>
</gene>
<dbReference type="GO" id="GO:0006915">
    <property type="term" value="P:apoptotic process"/>
    <property type="evidence" value="ECO:0007669"/>
    <property type="project" value="InterPro"/>
</dbReference>
<dbReference type="InterPro" id="IPR028192">
    <property type="entry name" value="BMF"/>
</dbReference>